<organism evidence="2 3">
    <name type="scientific">Xanthomonas campestris pv. campestris (strain ATCC 33913 / DSM 3586 / NCPPB 528 / LMG 568 / P 25)</name>
    <dbReference type="NCBI Taxonomy" id="190485"/>
    <lineage>
        <taxon>Bacteria</taxon>
        <taxon>Pseudomonadati</taxon>
        <taxon>Pseudomonadota</taxon>
        <taxon>Gammaproteobacteria</taxon>
        <taxon>Lysobacterales</taxon>
        <taxon>Lysobacteraceae</taxon>
        <taxon>Xanthomonas</taxon>
    </lineage>
</organism>
<dbReference type="AlphaFoldDB" id="Q8P5N6"/>
<evidence type="ECO:0000313" key="3">
    <source>
        <dbReference type="Proteomes" id="UP000001010"/>
    </source>
</evidence>
<dbReference type="HOGENOM" id="CLU_049455_1_0_6"/>
<dbReference type="Proteomes" id="UP000001010">
    <property type="component" value="Chromosome"/>
</dbReference>
<dbReference type="Gene3D" id="3.40.50.1820">
    <property type="entry name" value="alpha/beta hydrolase"/>
    <property type="match status" value="1"/>
</dbReference>
<protein>
    <submittedName>
        <fullName evidence="2">Uncharacterized protein</fullName>
    </submittedName>
</protein>
<evidence type="ECO:0000256" key="1">
    <source>
        <dbReference type="SAM" id="MobiDB-lite"/>
    </source>
</evidence>
<feature type="compositionally biased region" description="Polar residues" evidence="1">
    <location>
        <begin position="433"/>
        <end position="458"/>
    </location>
</feature>
<dbReference type="PATRIC" id="fig|190485.4.peg.3529"/>
<evidence type="ECO:0000313" key="2">
    <source>
        <dbReference type="EMBL" id="AAM42570.1"/>
    </source>
</evidence>
<reference evidence="2 3" key="1">
    <citation type="journal article" date="2002" name="Nature">
        <title>Comparison of the genomes of two Xanthomonas pathogens with differing host specificities.</title>
        <authorList>
            <person name="da Silva A.C."/>
            <person name="Ferro J.A."/>
            <person name="Reinach F.C."/>
            <person name="Farah C.S."/>
            <person name="Furlan L.R."/>
            <person name="Quaggio R.B."/>
            <person name="Monteiro-Vitorello C.B."/>
            <person name="Van Sluys M.A."/>
            <person name="Almeida N.F."/>
            <person name="Alves L.M."/>
            <person name="do Amaral A.M."/>
            <person name="Bertolini M.C."/>
            <person name="Camargo L.E."/>
            <person name="Camarotte G."/>
            <person name="Cannavan F."/>
            <person name="Cardozo J."/>
            <person name="Chambergo F."/>
            <person name="Ciapina L.P."/>
            <person name="Cicarelli R.M."/>
            <person name="Coutinho L.L."/>
            <person name="Cursino-Santos J.R."/>
            <person name="El-Dorry H."/>
            <person name="Faria J.B."/>
            <person name="Ferreira A.J."/>
            <person name="Ferreira R.C."/>
            <person name="Ferro M.I."/>
            <person name="Formighieri E.F."/>
            <person name="Franco M.C."/>
            <person name="Greggio C.C."/>
            <person name="Gruber A."/>
            <person name="Katsuyama A.M."/>
            <person name="Kishi L.T."/>
            <person name="Leite R.P."/>
            <person name="Lemos E.G."/>
            <person name="Lemos M.V."/>
            <person name="Locali E.C."/>
            <person name="Machado M.A."/>
            <person name="Madeira A.M."/>
            <person name="Martinez-Rossi N.M."/>
            <person name="Martins E.C."/>
            <person name="Meidanis J."/>
            <person name="Menck C.F."/>
            <person name="Miyaki C.Y."/>
            <person name="Moon D.H."/>
            <person name="Moreira L.M."/>
            <person name="Novo M.T."/>
            <person name="Okura V.K."/>
            <person name="Oliveira M.C."/>
            <person name="Oliveira V.R."/>
            <person name="Pereira H.A."/>
            <person name="Rossi A."/>
            <person name="Sena J.A."/>
            <person name="Silva C."/>
            <person name="de Souza R.F."/>
            <person name="Spinola L.A."/>
            <person name="Takita M.A."/>
            <person name="Tamura R.E."/>
            <person name="Teixeira E.C."/>
            <person name="Tezza R.I."/>
            <person name="Trindade dos Santos M."/>
            <person name="Truffi D."/>
            <person name="Tsai S.M."/>
            <person name="White F.F."/>
            <person name="Setubal J.C."/>
            <person name="Kitajima J.P."/>
        </authorList>
    </citation>
    <scope>NUCLEOTIDE SEQUENCE [LARGE SCALE GENOMIC DNA]</scope>
    <source>
        <strain evidence="3">ATCC 33913 / DSM 3586 / NCPPB 528 / LMG 568 / P 25</strain>
    </source>
</reference>
<dbReference type="Pfam" id="PF26363">
    <property type="entry name" value="Phospholipase-like"/>
    <property type="match status" value="1"/>
</dbReference>
<keyword evidence="3" id="KW-1185">Reference proteome</keyword>
<name>Q8P5N6_XANCP</name>
<dbReference type="STRING" id="190485.XCC3300"/>
<dbReference type="OrthoDB" id="7226437at2"/>
<dbReference type="EnsemblBacteria" id="AAM42570">
    <property type="protein sequence ID" value="AAM42570"/>
    <property type="gene ID" value="XCC3300"/>
</dbReference>
<dbReference type="RefSeq" id="WP_011038402.1">
    <property type="nucleotide sequence ID" value="NC_003902.1"/>
</dbReference>
<dbReference type="EMBL" id="AE008922">
    <property type="protein sequence ID" value="AAM42570.1"/>
    <property type="molecule type" value="Genomic_DNA"/>
</dbReference>
<feature type="region of interest" description="Disordered" evidence="1">
    <location>
        <begin position="429"/>
        <end position="458"/>
    </location>
</feature>
<gene>
    <name evidence="2" type="ordered locus">XCC3300</name>
</gene>
<dbReference type="InterPro" id="IPR029058">
    <property type="entry name" value="AB_hydrolase_fold"/>
</dbReference>
<sequence length="458" mass="49531">MSLTSQQYAALSDDAYKEPRETGLDSRPADIGGITYKRLEYVDSPSGYQGIIYQRIDTNEIIVAHRGTETERELKQDGVYTDGGMVAARHNRQAAEAIELTKHALVYAQKLGKDGEALDVTVTGHSLGGNLAQVTAHHYGLKGETFNAYGAVSLDRRIPEGGVDVINHVMAGDAVSAASKHYGQVKLYAAPQEIATLEKAGYDNTRGVLDVRNPIVAKELGDSHRMHNFLPVDANGAPDRSVLENPKAQQLAHKFAPMIDEYRDDVEVLRGSVALGVRGNYGLADDGIDALRGTLAPGAGTKEMAAARWQEVRQRMEAEHQQQYVPPGWKIPLGASGSEVDAPATPRGRFGEPASASVPSDPLYQAIHSKLPAGTSPAEAMHATVEAKRAGIVRPDQLQSVTSHQDSVWIVGQTPGFRIKVDLSETVPPLQESIRQSQALDTQRSQPDMTQQPPARVM</sequence>
<accession>Q8P5N6</accession>
<proteinExistence type="predicted"/>
<dbReference type="SUPFAM" id="SSF53474">
    <property type="entry name" value="alpha/beta-Hydrolases"/>
    <property type="match status" value="1"/>
</dbReference>
<feature type="region of interest" description="Disordered" evidence="1">
    <location>
        <begin position="339"/>
        <end position="358"/>
    </location>
</feature>
<dbReference type="KEGG" id="xcc:XCC3300"/>
<dbReference type="ESTHER" id="xanca-XCC3300">
    <property type="family name" value="Lipase_3"/>
</dbReference>